<evidence type="ECO:0000259" key="10">
    <source>
        <dbReference type="PROSITE" id="PS50850"/>
    </source>
</evidence>
<protein>
    <recommendedName>
        <fullName evidence="8">Multidrug efflux pump Tap</fullName>
    </recommendedName>
</protein>
<evidence type="ECO:0000256" key="6">
    <source>
        <dbReference type="ARBA" id="ARBA00023136"/>
    </source>
</evidence>
<evidence type="ECO:0000256" key="5">
    <source>
        <dbReference type="ARBA" id="ARBA00022989"/>
    </source>
</evidence>
<evidence type="ECO:0000256" key="7">
    <source>
        <dbReference type="ARBA" id="ARBA00038075"/>
    </source>
</evidence>
<dbReference type="Pfam" id="PF07690">
    <property type="entry name" value="MFS_1"/>
    <property type="match status" value="1"/>
</dbReference>
<name>A0A344TIU4_9BACT</name>
<evidence type="ECO:0000256" key="9">
    <source>
        <dbReference type="SAM" id="Phobius"/>
    </source>
</evidence>
<evidence type="ECO:0000313" key="12">
    <source>
        <dbReference type="Proteomes" id="UP000251993"/>
    </source>
</evidence>
<keyword evidence="6 9" id="KW-0472">Membrane</keyword>
<feature type="transmembrane region" description="Helical" evidence="9">
    <location>
        <begin position="381"/>
        <end position="404"/>
    </location>
</feature>
<feature type="transmembrane region" description="Helical" evidence="9">
    <location>
        <begin position="301"/>
        <end position="328"/>
    </location>
</feature>
<keyword evidence="3" id="KW-1003">Cell membrane</keyword>
<keyword evidence="4 9" id="KW-0812">Transmembrane</keyword>
<dbReference type="AlphaFoldDB" id="A0A344TIU4"/>
<feature type="transmembrane region" description="Helical" evidence="9">
    <location>
        <begin position="184"/>
        <end position="201"/>
    </location>
</feature>
<keyword evidence="2" id="KW-0813">Transport</keyword>
<feature type="transmembrane region" description="Helical" evidence="9">
    <location>
        <begin position="269"/>
        <end position="289"/>
    </location>
</feature>
<feature type="transmembrane region" description="Helical" evidence="9">
    <location>
        <begin position="114"/>
        <end position="132"/>
    </location>
</feature>
<sequence>MKTSTNDPYAALRYPEFVRLISANSMITAAIMIQEVVIGYELYKLTHDPLSLGFIGLAEALPYISIALFGGHYADRKDKRTIMQISQSVILCCSLALIWVMYPAHRAEYSTTSLLLTVYGILAAIGFAKGFYSPASSSMKAFLTPREVYSNAATWSSTFWQTGAIAGPGIAGFLYAYIGLTNTLWVVVGLFVVSQILLALIKKKPIPEVAGPEVNVWQSIKEGIKFVYEKKILFYATSLDLAAVLFGGVIAILPVFAEDILKVGAEGLGIMRAAPSVGAVLTIFATAYYTPTRNAWRNMLIAVAGFGVATLVFAISTNFWLSVFMLFLTGAFDAISVVIRQTILQVVPPDHMRGRVLSVNSVFISSSNEIGAFESGVAAKVFGTVPSVLIGGGLTMVIVTWVWLRSKELFGIKLT</sequence>
<organism evidence="11 12">
    <name type="scientific">Runella rosea</name>
    <dbReference type="NCBI Taxonomy" id="2259595"/>
    <lineage>
        <taxon>Bacteria</taxon>
        <taxon>Pseudomonadati</taxon>
        <taxon>Bacteroidota</taxon>
        <taxon>Cytophagia</taxon>
        <taxon>Cytophagales</taxon>
        <taxon>Spirosomataceae</taxon>
        <taxon>Runella</taxon>
    </lineage>
</organism>
<feature type="transmembrane region" description="Helical" evidence="9">
    <location>
        <begin position="82"/>
        <end position="102"/>
    </location>
</feature>
<evidence type="ECO:0000313" key="11">
    <source>
        <dbReference type="EMBL" id="AXE18565.1"/>
    </source>
</evidence>
<keyword evidence="5 9" id="KW-1133">Transmembrane helix</keyword>
<comment type="subcellular location">
    <subcellularLocation>
        <location evidence="1">Cell membrane</location>
        <topology evidence="1">Multi-pass membrane protein</topology>
    </subcellularLocation>
</comment>
<dbReference type="InterPro" id="IPR020846">
    <property type="entry name" value="MFS_dom"/>
</dbReference>
<evidence type="ECO:0000256" key="1">
    <source>
        <dbReference type="ARBA" id="ARBA00004651"/>
    </source>
</evidence>
<dbReference type="RefSeq" id="WP_114067348.1">
    <property type="nucleotide sequence ID" value="NZ_CP030850.1"/>
</dbReference>
<dbReference type="KEGG" id="run:DR864_12765"/>
<feature type="transmembrane region" description="Helical" evidence="9">
    <location>
        <begin position="153"/>
        <end position="178"/>
    </location>
</feature>
<dbReference type="CDD" id="cd06173">
    <property type="entry name" value="MFS_MefA_like"/>
    <property type="match status" value="1"/>
</dbReference>
<feature type="transmembrane region" description="Helical" evidence="9">
    <location>
        <begin position="52"/>
        <end position="70"/>
    </location>
</feature>
<dbReference type="Proteomes" id="UP000251993">
    <property type="component" value="Chromosome"/>
</dbReference>
<dbReference type="PROSITE" id="PS50850">
    <property type="entry name" value="MFS"/>
    <property type="match status" value="1"/>
</dbReference>
<dbReference type="InterPro" id="IPR011701">
    <property type="entry name" value="MFS"/>
</dbReference>
<dbReference type="PANTHER" id="PTHR23513">
    <property type="entry name" value="INTEGRAL MEMBRANE EFFLUX PROTEIN-RELATED"/>
    <property type="match status" value="1"/>
</dbReference>
<dbReference type="InterPro" id="IPR036259">
    <property type="entry name" value="MFS_trans_sf"/>
</dbReference>
<evidence type="ECO:0000256" key="2">
    <source>
        <dbReference type="ARBA" id="ARBA00022448"/>
    </source>
</evidence>
<keyword evidence="12" id="KW-1185">Reference proteome</keyword>
<accession>A0A344TIU4</accession>
<dbReference type="PANTHER" id="PTHR23513:SF9">
    <property type="entry name" value="ENTEROBACTIN EXPORTER ENTS"/>
    <property type="match status" value="1"/>
</dbReference>
<feature type="transmembrane region" description="Helical" evidence="9">
    <location>
        <begin position="20"/>
        <end position="40"/>
    </location>
</feature>
<comment type="similarity">
    <text evidence="7">Belongs to the major facilitator superfamily. Drug:H(+) antiporter-3 (DHA3) (TC 2.A.1.21) family.</text>
</comment>
<evidence type="ECO:0000256" key="8">
    <source>
        <dbReference type="ARBA" id="ARBA00040914"/>
    </source>
</evidence>
<dbReference type="EMBL" id="CP030850">
    <property type="protein sequence ID" value="AXE18565.1"/>
    <property type="molecule type" value="Genomic_DNA"/>
</dbReference>
<gene>
    <name evidence="11" type="ORF">DR864_12765</name>
</gene>
<evidence type="ECO:0000256" key="3">
    <source>
        <dbReference type="ARBA" id="ARBA00022475"/>
    </source>
</evidence>
<dbReference type="OrthoDB" id="7283966at2"/>
<dbReference type="GO" id="GO:0022857">
    <property type="term" value="F:transmembrane transporter activity"/>
    <property type="evidence" value="ECO:0007669"/>
    <property type="project" value="InterPro"/>
</dbReference>
<dbReference type="Gene3D" id="1.20.1250.20">
    <property type="entry name" value="MFS general substrate transporter like domains"/>
    <property type="match status" value="1"/>
</dbReference>
<reference evidence="11 12" key="1">
    <citation type="submission" date="2018-07" db="EMBL/GenBank/DDBJ databases">
        <title>Genome sequencing of Runella.</title>
        <authorList>
            <person name="Baek M.-G."/>
            <person name="Yi H."/>
        </authorList>
    </citation>
    <scope>NUCLEOTIDE SEQUENCE [LARGE SCALE GENOMIC DNA]</scope>
    <source>
        <strain evidence="11 12">HYN0085</strain>
    </source>
</reference>
<dbReference type="SUPFAM" id="SSF103473">
    <property type="entry name" value="MFS general substrate transporter"/>
    <property type="match status" value="1"/>
</dbReference>
<proteinExistence type="inferred from homology"/>
<evidence type="ECO:0000256" key="4">
    <source>
        <dbReference type="ARBA" id="ARBA00022692"/>
    </source>
</evidence>
<dbReference type="GO" id="GO:0005886">
    <property type="term" value="C:plasma membrane"/>
    <property type="evidence" value="ECO:0007669"/>
    <property type="project" value="UniProtKB-SubCell"/>
</dbReference>
<feature type="domain" description="Major facilitator superfamily (MFS) profile" evidence="10">
    <location>
        <begin position="226"/>
        <end position="415"/>
    </location>
</feature>
<feature type="transmembrane region" description="Helical" evidence="9">
    <location>
        <begin position="232"/>
        <end position="257"/>
    </location>
</feature>